<accession>A0ABR0EZZ8</accession>
<dbReference type="PANTHER" id="PTHR24148">
    <property type="entry name" value="ANKYRIN REPEAT DOMAIN-CONTAINING PROTEIN 39 HOMOLOG-RELATED"/>
    <property type="match status" value="1"/>
</dbReference>
<dbReference type="Proteomes" id="UP001305779">
    <property type="component" value="Unassembled WGS sequence"/>
</dbReference>
<comment type="caution">
    <text evidence="2">The sequence shown here is derived from an EMBL/GenBank/DDBJ whole genome shotgun (WGS) entry which is preliminary data.</text>
</comment>
<dbReference type="InterPro" id="IPR052895">
    <property type="entry name" value="HetReg/Transcr_Mod"/>
</dbReference>
<organism evidence="2 3">
    <name type="scientific">Zasmidium cellare</name>
    <name type="common">Wine cellar mold</name>
    <name type="synonym">Racodium cellare</name>
    <dbReference type="NCBI Taxonomy" id="395010"/>
    <lineage>
        <taxon>Eukaryota</taxon>
        <taxon>Fungi</taxon>
        <taxon>Dikarya</taxon>
        <taxon>Ascomycota</taxon>
        <taxon>Pezizomycotina</taxon>
        <taxon>Dothideomycetes</taxon>
        <taxon>Dothideomycetidae</taxon>
        <taxon>Mycosphaerellales</taxon>
        <taxon>Mycosphaerellaceae</taxon>
        <taxon>Zasmidium</taxon>
    </lineage>
</organism>
<dbReference type="InterPro" id="IPR010730">
    <property type="entry name" value="HET"/>
</dbReference>
<protein>
    <recommendedName>
        <fullName evidence="1">Heterokaryon incompatibility domain-containing protein</fullName>
    </recommendedName>
</protein>
<dbReference type="EMBL" id="JAXOVC010000001">
    <property type="protein sequence ID" value="KAK4506393.1"/>
    <property type="molecule type" value="Genomic_DNA"/>
</dbReference>
<gene>
    <name evidence="2" type="ORF">PRZ48_000123</name>
</gene>
<evidence type="ECO:0000313" key="2">
    <source>
        <dbReference type="EMBL" id="KAK4506393.1"/>
    </source>
</evidence>
<evidence type="ECO:0000313" key="3">
    <source>
        <dbReference type="Proteomes" id="UP001305779"/>
    </source>
</evidence>
<dbReference type="Pfam" id="PF06985">
    <property type="entry name" value="HET"/>
    <property type="match status" value="1"/>
</dbReference>
<proteinExistence type="predicted"/>
<dbReference type="PANTHER" id="PTHR24148:SF64">
    <property type="entry name" value="HETEROKARYON INCOMPATIBILITY DOMAIN-CONTAINING PROTEIN"/>
    <property type="match status" value="1"/>
</dbReference>
<evidence type="ECO:0000259" key="1">
    <source>
        <dbReference type="Pfam" id="PF06985"/>
    </source>
</evidence>
<reference evidence="2 3" key="1">
    <citation type="journal article" date="2023" name="G3 (Bethesda)">
        <title>A chromosome-level genome assembly of Zasmidium syzygii isolated from banana leaves.</title>
        <authorList>
            <person name="van Westerhoven A.C."/>
            <person name="Mehrabi R."/>
            <person name="Talebi R."/>
            <person name="Steentjes M.B.F."/>
            <person name="Corcolon B."/>
            <person name="Chong P.A."/>
            <person name="Kema G.H.J."/>
            <person name="Seidl M.F."/>
        </authorList>
    </citation>
    <scope>NUCLEOTIDE SEQUENCE [LARGE SCALE GENOMIC DNA]</scope>
    <source>
        <strain evidence="2 3">P124</strain>
    </source>
</reference>
<name>A0ABR0EZZ8_ZASCE</name>
<feature type="domain" description="Heterokaryon incompatibility" evidence="1">
    <location>
        <begin position="112"/>
        <end position="255"/>
    </location>
</feature>
<keyword evidence="3" id="KW-1185">Reference proteome</keyword>
<sequence length="568" mass="63429">MPQSGETYAKAAFPDPVPKTISVSSQQTFEAQLQQSSAPHSWISLDTENCGEVFSPFTIAVHGGQISMMQEFTYQPLRTDKSFRLATLHGGQKDNQISLTVQEYELDTCPPYVALSYEWGYEHEKVVSLNGTPFRIRTNLHDFLQVLRPGPSESRLLFIDAVCINQEDLEERSVQVHLMRDIYEGAERVWAWLGRDSVASDVVADVCQVESVDEVEAQSVSQGAVGHTADLQTLERSAMEVLQRRYWTRMWMMSELMLAKTITLYCGPRSFSWDRVVKVLVSRVPDWYNTSSATEAFRAVEHARATLRKGGHVPISRLFKEFGQKDCGLKQDRVYSLLAFHAHSEKLQCLAANYKGSAEKLWVEALRYCAQAPERTAEMEGGFGVGKCSRAFQASLEMDPQQSISAILQVMKEHPNASSLHSPVFRAPLERPRELGKTMTGAWFEAGVRSAREMPYRIAVCAHRCTKSEMVLTSKDALHGDTVFQLRGSAIAVVCREWGKSWRIISLGVVVSNAKKINRKYANFLCHSLDGSFETDVAGNPSVSLSCFDVAVLTSLPEATRMSSSGPV</sequence>